<dbReference type="InterPro" id="IPR029021">
    <property type="entry name" value="Prot-tyrosine_phosphatase-like"/>
</dbReference>
<protein>
    <submittedName>
        <fullName evidence="6">Dual specificity phosphatase, catalytic domain-like protein</fullName>
    </submittedName>
</protein>
<feature type="domain" description="Tyrosine-protein phosphatase" evidence="4">
    <location>
        <begin position="1"/>
        <end position="123"/>
    </location>
</feature>
<dbReference type="PANTHER" id="PTHR45961">
    <property type="entry name" value="IP21249P"/>
    <property type="match status" value="1"/>
</dbReference>
<feature type="domain" description="Tyrosine specific protein phosphatases" evidence="5">
    <location>
        <begin position="44"/>
        <end position="101"/>
    </location>
</feature>
<evidence type="ECO:0000256" key="1">
    <source>
        <dbReference type="ARBA" id="ARBA00008601"/>
    </source>
</evidence>
<evidence type="ECO:0000259" key="5">
    <source>
        <dbReference type="PROSITE" id="PS50056"/>
    </source>
</evidence>
<dbReference type="AlphaFoldDB" id="A0A132AC61"/>
<dbReference type="SMART" id="SM00195">
    <property type="entry name" value="DSPc"/>
    <property type="match status" value="1"/>
</dbReference>
<dbReference type="Pfam" id="PF00782">
    <property type="entry name" value="DSPc"/>
    <property type="match status" value="1"/>
</dbReference>
<dbReference type="InterPro" id="IPR052103">
    <property type="entry name" value="Dual_spec_Phospatases"/>
</dbReference>
<dbReference type="VEuPathDB" id="VectorBase:SSCA010656"/>
<comment type="similarity">
    <text evidence="1">Belongs to the protein-tyrosine phosphatase family. Non-receptor class dual specificity subfamily.</text>
</comment>
<dbReference type="InterPro" id="IPR016130">
    <property type="entry name" value="Tyr_Pase_AS"/>
</dbReference>
<dbReference type="EMBL" id="JXLN01012531">
    <property type="protein sequence ID" value="KPM08586.1"/>
    <property type="molecule type" value="Genomic_DNA"/>
</dbReference>
<dbReference type="Gene3D" id="3.90.190.10">
    <property type="entry name" value="Protein tyrosine phosphatase superfamily"/>
    <property type="match status" value="1"/>
</dbReference>
<keyword evidence="2" id="KW-0378">Hydrolase</keyword>
<dbReference type="InterPro" id="IPR000387">
    <property type="entry name" value="Tyr_Pase_dom"/>
</dbReference>
<evidence type="ECO:0000259" key="4">
    <source>
        <dbReference type="PROSITE" id="PS50054"/>
    </source>
</evidence>
<dbReference type="PROSITE" id="PS50054">
    <property type="entry name" value="TYR_PHOSPHATASE_DUAL"/>
    <property type="match status" value="1"/>
</dbReference>
<name>A0A132AC61_SARSC</name>
<dbReference type="InterPro" id="IPR000340">
    <property type="entry name" value="Dual-sp_phosphatase_cat-dom"/>
</dbReference>
<dbReference type="SUPFAM" id="SSF52799">
    <property type="entry name" value="(Phosphotyrosine protein) phosphatases II"/>
    <property type="match status" value="1"/>
</dbReference>
<dbReference type="GO" id="GO:0004721">
    <property type="term" value="F:phosphoprotein phosphatase activity"/>
    <property type="evidence" value="ECO:0007669"/>
    <property type="project" value="UniProtKB-KW"/>
</dbReference>
<dbReference type="OrthoDB" id="285418at2759"/>
<dbReference type="PRINTS" id="PR01908">
    <property type="entry name" value="ADSPHPHTASE"/>
</dbReference>
<dbReference type="PROSITE" id="PS00383">
    <property type="entry name" value="TYR_PHOSPHATASE_1"/>
    <property type="match status" value="1"/>
</dbReference>
<evidence type="ECO:0000313" key="7">
    <source>
        <dbReference type="Proteomes" id="UP000616769"/>
    </source>
</evidence>
<dbReference type="GO" id="GO:0005737">
    <property type="term" value="C:cytoplasm"/>
    <property type="evidence" value="ECO:0007669"/>
    <property type="project" value="TreeGrafter"/>
</dbReference>
<evidence type="ECO:0000256" key="2">
    <source>
        <dbReference type="ARBA" id="ARBA00022801"/>
    </source>
</evidence>
<organism evidence="6 7">
    <name type="scientific">Sarcoptes scabiei</name>
    <name type="common">Itch mite</name>
    <name type="synonym">Acarus scabiei</name>
    <dbReference type="NCBI Taxonomy" id="52283"/>
    <lineage>
        <taxon>Eukaryota</taxon>
        <taxon>Metazoa</taxon>
        <taxon>Ecdysozoa</taxon>
        <taxon>Arthropoda</taxon>
        <taxon>Chelicerata</taxon>
        <taxon>Arachnida</taxon>
        <taxon>Acari</taxon>
        <taxon>Acariformes</taxon>
        <taxon>Sarcoptiformes</taxon>
        <taxon>Astigmata</taxon>
        <taxon>Psoroptidia</taxon>
        <taxon>Sarcoptoidea</taxon>
        <taxon>Sarcoptidae</taxon>
        <taxon>Sarcoptinae</taxon>
        <taxon>Sarcoptes</taxon>
    </lineage>
</organism>
<sequence>MTDENLQMHRITHIVNATRTVPLRRNFKNYRVNVLDSIYEKISIHFDSVADFIHNAIKEKGVVVIHCISGVSRSSTLLIAYLMKHEAMKLREAFDFVRSKRWLVRPNIGFFQQLIGNIRKLSTKFYFNFHYIFPCDIFQFDLIEKSKDYEMRLFELNTVKMVRHESGDYVPDFVLESKLVDRFLYLSIKK</sequence>
<evidence type="ECO:0000256" key="3">
    <source>
        <dbReference type="ARBA" id="ARBA00022912"/>
    </source>
</evidence>
<accession>A0A132AC61</accession>
<comment type="caution">
    <text evidence="6">The sequence shown here is derived from an EMBL/GenBank/DDBJ whole genome shotgun (WGS) entry which is preliminary data.</text>
</comment>
<dbReference type="PROSITE" id="PS50056">
    <property type="entry name" value="TYR_PHOSPHATASE_2"/>
    <property type="match status" value="1"/>
</dbReference>
<dbReference type="InterPro" id="IPR020422">
    <property type="entry name" value="TYR_PHOSPHATASE_DUAL_dom"/>
</dbReference>
<dbReference type="CDD" id="cd14514">
    <property type="entry name" value="DUSP14-like"/>
    <property type="match status" value="1"/>
</dbReference>
<dbReference type="PANTHER" id="PTHR45961:SF6">
    <property type="entry name" value="IP21249P"/>
    <property type="match status" value="1"/>
</dbReference>
<gene>
    <name evidence="6" type="ORF">QR98_0071080</name>
</gene>
<reference evidence="6 7" key="1">
    <citation type="journal article" date="2015" name="Parasit. Vectors">
        <title>Draft genome of the scabies mite.</title>
        <authorList>
            <person name="Rider S.D.Jr."/>
            <person name="Morgan M.S."/>
            <person name="Arlian L.G."/>
        </authorList>
    </citation>
    <scope>NUCLEOTIDE SEQUENCE [LARGE SCALE GENOMIC DNA]</scope>
    <source>
        <strain evidence="6">Arlian Lab</strain>
    </source>
</reference>
<evidence type="ECO:0000313" key="6">
    <source>
        <dbReference type="EMBL" id="KPM08586.1"/>
    </source>
</evidence>
<keyword evidence="3" id="KW-0904">Protein phosphatase</keyword>
<dbReference type="Proteomes" id="UP000616769">
    <property type="component" value="Unassembled WGS sequence"/>
</dbReference>
<proteinExistence type="inferred from homology"/>